<organism evidence="1 2">
    <name type="scientific">Candidatus Amesbacteria bacterium GW2011_GWC1_48_10</name>
    <dbReference type="NCBI Taxonomy" id="1618365"/>
    <lineage>
        <taxon>Bacteria</taxon>
        <taxon>Candidatus Amesiibacteriota</taxon>
    </lineage>
</organism>
<sequence>MNHDRFTTTIPSNPPITVEITNLEKAKYYKESLEHRQTYHPGEIAFNIKVESVALIVSGLTALVPLFNRDIAFCCWPLATIFCVPLGLKILVDTIKLKQIKNDPWAGGPDPITADVMRPLALNGLSLIEPYIDPLISKKPTKR</sequence>
<evidence type="ECO:0000313" key="1">
    <source>
        <dbReference type="EMBL" id="KKU91332.1"/>
    </source>
</evidence>
<comment type="caution">
    <text evidence="1">The sequence shown here is derived from an EMBL/GenBank/DDBJ whole genome shotgun (WGS) entry which is preliminary data.</text>
</comment>
<proteinExistence type="predicted"/>
<name>A0A0G1UB46_9BACT</name>
<dbReference type="EMBL" id="LCPE01000044">
    <property type="protein sequence ID" value="KKU91332.1"/>
    <property type="molecule type" value="Genomic_DNA"/>
</dbReference>
<reference evidence="1 2" key="1">
    <citation type="journal article" date="2015" name="Nature">
        <title>rRNA introns, odd ribosomes, and small enigmatic genomes across a large radiation of phyla.</title>
        <authorList>
            <person name="Brown C.T."/>
            <person name="Hug L.A."/>
            <person name="Thomas B.C."/>
            <person name="Sharon I."/>
            <person name="Castelle C.J."/>
            <person name="Singh A."/>
            <person name="Wilkins M.J."/>
            <person name="Williams K.H."/>
            <person name="Banfield J.F."/>
        </authorList>
    </citation>
    <scope>NUCLEOTIDE SEQUENCE [LARGE SCALE GENOMIC DNA]</scope>
</reference>
<protein>
    <submittedName>
        <fullName evidence="1">Uncharacterized protein</fullName>
    </submittedName>
</protein>
<evidence type="ECO:0000313" key="2">
    <source>
        <dbReference type="Proteomes" id="UP000034877"/>
    </source>
</evidence>
<gene>
    <name evidence="1" type="ORF">UY22_C0044G0003</name>
</gene>
<accession>A0A0G1UB46</accession>
<dbReference type="AlphaFoldDB" id="A0A0G1UB46"/>
<dbReference type="Proteomes" id="UP000034877">
    <property type="component" value="Unassembled WGS sequence"/>
</dbReference>